<protein>
    <submittedName>
        <fullName evidence="1">Uncharacterized protein</fullName>
    </submittedName>
</protein>
<organism evidence="1 2">
    <name type="scientific">Sediminibacillus halophilus</name>
    <dbReference type="NCBI Taxonomy" id="482461"/>
    <lineage>
        <taxon>Bacteria</taxon>
        <taxon>Bacillati</taxon>
        <taxon>Bacillota</taxon>
        <taxon>Bacilli</taxon>
        <taxon>Bacillales</taxon>
        <taxon>Bacillaceae</taxon>
        <taxon>Sediminibacillus</taxon>
    </lineage>
</organism>
<dbReference type="RefSeq" id="WP_175486743.1">
    <property type="nucleotide sequence ID" value="NZ_FNHF01000001.1"/>
</dbReference>
<evidence type="ECO:0000313" key="2">
    <source>
        <dbReference type="Proteomes" id="UP000182347"/>
    </source>
</evidence>
<gene>
    <name evidence="1" type="ORF">SAMN05216244_0933</name>
</gene>
<name>A0A1G9NC58_9BACI</name>
<reference evidence="2" key="1">
    <citation type="submission" date="2016-10" db="EMBL/GenBank/DDBJ databases">
        <authorList>
            <person name="Varghese N."/>
            <person name="Submissions S."/>
        </authorList>
    </citation>
    <scope>NUCLEOTIDE SEQUENCE [LARGE SCALE GENOMIC DNA]</scope>
    <source>
        <strain evidence="2">CGMCC 1.6199</strain>
    </source>
</reference>
<keyword evidence="2" id="KW-1185">Reference proteome</keyword>
<dbReference type="Proteomes" id="UP000182347">
    <property type="component" value="Unassembled WGS sequence"/>
</dbReference>
<dbReference type="AlphaFoldDB" id="A0A1G9NC58"/>
<sequence>MISGFLVLVCLCMCEIIIAKLVVKDKTAFLMDFQSFFDWPDTNEEKGSSKKLKE</sequence>
<evidence type="ECO:0000313" key="1">
    <source>
        <dbReference type="EMBL" id="SDL83963.1"/>
    </source>
</evidence>
<dbReference type="EMBL" id="FNHF01000001">
    <property type="protein sequence ID" value="SDL83963.1"/>
    <property type="molecule type" value="Genomic_DNA"/>
</dbReference>
<accession>A0A1G9NC58</accession>
<proteinExistence type="predicted"/>